<evidence type="ECO:0000313" key="1">
    <source>
        <dbReference type="EMBL" id="GHI69169.1"/>
    </source>
</evidence>
<proteinExistence type="predicted"/>
<dbReference type="Proteomes" id="UP000613974">
    <property type="component" value="Unassembled WGS sequence"/>
</dbReference>
<evidence type="ECO:0008006" key="3">
    <source>
        <dbReference type="Google" id="ProtNLM"/>
    </source>
</evidence>
<dbReference type="EMBL" id="BNEC01000005">
    <property type="protein sequence ID" value="GHI69169.1"/>
    <property type="molecule type" value="Genomic_DNA"/>
</dbReference>
<accession>A0ABQ3SM35</accession>
<name>A0ABQ3SM35_9ACTN</name>
<organism evidence="1 2">
    <name type="scientific">Streptomyces nojiriensis</name>
    <dbReference type="NCBI Taxonomy" id="66374"/>
    <lineage>
        <taxon>Bacteria</taxon>
        <taxon>Bacillati</taxon>
        <taxon>Actinomycetota</taxon>
        <taxon>Actinomycetes</taxon>
        <taxon>Kitasatosporales</taxon>
        <taxon>Streptomycetaceae</taxon>
        <taxon>Streptomyces</taxon>
    </lineage>
</organism>
<dbReference type="Pfam" id="PF14085">
    <property type="entry name" value="DUF4265"/>
    <property type="match status" value="1"/>
</dbReference>
<protein>
    <recommendedName>
        <fullName evidence="3">DUF4265 domain-containing protein</fullName>
    </recommendedName>
</protein>
<gene>
    <name evidence="1" type="ORF">Snoj_30870</name>
</gene>
<comment type="caution">
    <text evidence="1">The sequence shown here is derived from an EMBL/GenBank/DDBJ whole genome shotgun (WGS) entry which is preliminary data.</text>
</comment>
<dbReference type="InterPro" id="IPR025361">
    <property type="entry name" value="DUF4265"/>
</dbReference>
<reference evidence="2" key="1">
    <citation type="submission" date="2023-07" db="EMBL/GenBank/DDBJ databases">
        <title>Whole genome shotgun sequence of Streptomyces nojiriensis NBRC 13794.</title>
        <authorList>
            <person name="Komaki H."/>
            <person name="Tamura T."/>
        </authorList>
    </citation>
    <scope>NUCLEOTIDE SEQUENCE [LARGE SCALE GENOMIC DNA]</scope>
    <source>
        <strain evidence="2">NBRC 13794</strain>
    </source>
</reference>
<sequence length="188" mass="20583">MPPAPAPTDPGTIRSEPARGVIDEQRMMALMENVVEKIKVWFRFVPREGWLPQDIEGLWASKLGDDTASVENCPFLQDGVAEGDVVRYRTDSDGLHWAVGLVSSSGNCTIRVVPVPTGPLGRSPQAVHQRLSEFGLGGEVFSEDFPMLSLTAEAGADFAGIKALLNRGRDEGWWHYEVSCGTDAWWNA</sequence>
<keyword evidence="2" id="KW-1185">Reference proteome</keyword>
<evidence type="ECO:0000313" key="2">
    <source>
        <dbReference type="Proteomes" id="UP000613974"/>
    </source>
</evidence>